<evidence type="ECO:0000313" key="3">
    <source>
        <dbReference type="Proteomes" id="UP000253083"/>
    </source>
</evidence>
<dbReference type="RefSeq" id="WP_113954681.1">
    <property type="nucleotide sequence ID" value="NZ_QNRT01000003.1"/>
</dbReference>
<protein>
    <recommendedName>
        <fullName evidence="4">Outer membrane beta-barrel porin/alpha-amylase</fullName>
    </recommendedName>
</protein>
<keyword evidence="3" id="KW-1185">Reference proteome</keyword>
<dbReference type="OrthoDB" id="5811212at2"/>
<reference evidence="2 3" key="1">
    <citation type="submission" date="2018-06" db="EMBL/GenBank/DDBJ databases">
        <title>Genomic Encyclopedia of Type Strains, Phase IV (KMG-IV): sequencing the most valuable type-strain genomes for metagenomic binning, comparative biology and taxonomic classification.</title>
        <authorList>
            <person name="Goeker M."/>
        </authorList>
    </citation>
    <scope>NUCLEOTIDE SEQUENCE [LARGE SCALE GENOMIC DNA]</scope>
    <source>
        <strain evidence="2 3">DSM 24032</strain>
    </source>
</reference>
<evidence type="ECO:0000313" key="2">
    <source>
        <dbReference type="EMBL" id="RBP49675.1"/>
    </source>
</evidence>
<name>A0A395JI26_9GAMM</name>
<accession>A0A395JI26</accession>
<dbReference type="PROSITE" id="PS51257">
    <property type="entry name" value="PROKAR_LIPOPROTEIN"/>
    <property type="match status" value="1"/>
</dbReference>
<feature type="signal peptide" evidence="1">
    <location>
        <begin position="1"/>
        <end position="17"/>
    </location>
</feature>
<proteinExistence type="predicted"/>
<dbReference type="EMBL" id="QNRT01000003">
    <property type="protein sequence ID" value="RBP49675.1"/>
    <property type="molecule type" value="Genomic_DNA"/>
</dbReference>
<gene>
    <name evidence="2" type="ORF">DFR28_103100</name>
</gene>
<comment type="caution">
    <text evidence="2">The sequence shown here is derived from an EMBL/GenBank/DDBJ whole genome shotgun (WGS) entry which is preliminary data.</text>
</comment>
<dbReference type="AlphaFoldDB" id="A0A395JI26"/>
<sequence length="327" mass="36159">MKWLVALLMLMTCYSSAACPALDPTLSGELAMNLPDAEQQLTNVLLATQSSDTLPQQTTQSIDCWLAQQSEFYTPLATIRPALTRLSTAAEIGVGHARTSVINEINRSITRDAGTGFIQFPVANGGTTTINLYDDLVTPFCQAHATTDCARATQLAQQLWLIAGYYRALSDSLNRPDKLASLQFNQTLEQQWQSYKDDTIKLWPHEVLVNSLIYQPQKTGLSGPPNYKLLALRPTLGLSYLSDQPHRIQPTINVDLLGIYWWKYSESGNDAASPGRGIAASLVWDGDDTAYGLTYHHNPKWSVSVAHGDENDIVLSVSLQLAYWVLR</sequence>
<organism evidence="2 3">
    <name type="scientific">Arenicella xantha</name>
    <dbReference type="NCBI Taxonomy" id="644221"/>
    <lineage>
        <taxon>Bacteria</taxon>
        <taxon>Pseudomonadati</taxon>
        <taxon>Pseudomonadota</taxon>
        <taxon>Gammaproteobacteria</taxon>
        <taxon>Arenicellales</taxon>
        <taxon>Arenicellaceae</taxon>
        <taxon>Arenicella</taxon>
    </lineage>
</organism>
<dbReference type="Proteomes" id="UP000253083">
    <property type="component" value="Unassembled WGS sequence"/>
</dbReference>
<evidence type="ECO:0008006" key="4">
    <source>
        <dbReference type="Google" id="ProtNLM"/>
    </source>
</evidence>
<dbReference type="InParanoid" id="A0A395JI26"/>
<evidence type="ECO:0000256" key="1">
    <source>
        <dbReference type="SAM" id="SignalP"/>
    </source>
</evidence>
<keyword evidence="1" id="KW-0732">Signal</keyword>
<feature type="chain" id="PRO_5017192603" description="Outer membrane beta-barrel porin/alpha-amylase" evidence="1">
    <location>
        <begin position="18"/>
        <end position="327"/>
    </location>
</feature>